<evidence type="ECO:0008006" key="3">
    <source>
        <dbReference type="Google" id="ProtNLM"/>
    </source>
</evidence>
<dbReference type="RefSeq" id="WP_318350823.1">
    <property type="nucleotide sequence ID" value="NZ_AP018694.1"/>
</dbReference>
<dbReference type="InterPro" id="IPR024353">
    <property type="entry name" value="DUF3871"/>
</dbReference>
<dbReference type="Pfam" id="PF12987">
    <property type="entry name" value="DUF3871"/>
    <property type="match status" value="1"/>
</dbReference>
<organism evidence="1 2">
    <name type="scientific">Aquipluma nitroreducens</name>
    <dbReference type="NCBI Taxonomy" id="2010828"/>
    <lineage>
        <taxon>Bacteria</taxon>
        <taxon>Pseudomonadati</taxon>
        <taxon>Bacteroidota</taxon>
        <taxon>Bacteroidia</taxon>
        <taxon>Marinilabiliales</taxon>
        <taxon>Prolixibacteraceae</taxon>
        <taxon>Aquipluma</taxon>
    </lineage>
</organism>
<dbReference type="EMBL" id="AP018694">
    <property type="protein sequence ID" value="BBE17861.1"/>
    <property type="molecule type" value="Genomic_DNA"/>
</dbReference>
<dbReference type="Proteomes" id="UP001193389">
    <property type="component" value="Chromosome"/>
</dbReference>
<protein>
    <recommendedName>
        <fullName evidence="3">DUF3871 family protein</fullName>
    </recommendedName>
</protein>
<dbReference type="AlphaFoldDB" id="A0A5K7S8I2"/>
<name>A0A5K7S8I2_9BACT</name>
<reference evidence="1" key="1">
    <citation type="journal article" date="2020" name="Int. J. Syst. Evol. Microbiol.">
        <title>Aquipluma nitroreducens gen. nov. sp. nov., a novel facultatively anaerobic bacterium isolated from a freshwater lake.</title>
        <authorList>
            <person name="Watanabe M."/>
            <person name="Kojima H."/>
            <person name="Fukui M."/>
        </authorList>
    </citation>
    <scope>NUCLEOTIDE SEQUENCE</scope>
    <source>
        <strain evidence="1">MeG22</strain>
    </source>
</reference>
<dbReference type="KEGG" id="anf:AQPE_2020"/>
<evidence type="ECO:0000313" key="1">
    <source>
        <dbReference type="EMBL" id="BBE17861.1"/>
    </source>
</evidence>
<evidence type="ECO:0000313" key="2">
    <source>
        <dbReference type="Proteomes" id="UP001193389"/>
    </source>
</evidence>
<sequence>MELKQVNNSAILPVVRTDEFEQNELEILSVKQPKSENEIFPFDFELIDAEEIIQPIEMVNEISSEHFITSNTEPILLDELKNKCIIPVFSKDNESTISHSEFINTVAEIGSTFFSGERMLQPSIKVSHPIKGRIPEAMGKAVKDLMEDEKTIYYERMAFMIEFPNIAETINGNKLSLSIGGVRSYNHENLYSRKIEEHFKVFIGFKNHVCTNLCISTDGFKKEIRVKSLSDLAFEVYQLLAEFKTDRHLNQLHQLGDYSLTERQFAQLLGKSRMYQYLPLNQKKSIEPIPINDSQISSIAREYYQDKSFSRNTNGDIDLWRLYNLFTGANKTSYIDTFLDRSVGCLDFVQSIANQLESGVNSWYIS</sequence>
<gene>
    <name evidence="1" type="ORF">AQPE_2020</name>
</gene>
<accession>A0A5K7S8I2</accession>
<keyword evidence="2" id="KW-1185">Reference proteome</keyword>
<proteinExistence type="predicted"/>